<dbReference type="PANTHER" id="PTHR30347">
    <property type="entry name" value="POTASSIUM CHANNEL RELATED"/>
    <property type="match status" value="1"/>
</dbReference>
<evidence type="ECO:0000259" key="10">
    <source>
        <dbReference type="Pfam" id="PF00924"/>
    </source>
</evidence>
<evidence type="ECO:0008006" key="14">
    <source>
        <dbReference type="Google" id="ProtNLM"/>
    </source>
</evidence>
<gene>
    <name evidence="12" type="ORF">OTERR_20630</name>
</gene>
<evidence type="ECO:0000256" key="3">
    <source>
        <dbReference type="ARBA" id="ARBA00022475"/>
    </source>
</evidence>
<protein>
    <recommendedName>
        <fullName evidence="14">Mechanosensitive ion channel</fullName>
    </recommendedName>
</protein>
<feature type="domain" description="Mechanosensitive ion channel MscS" evidence="10">
    <location>
        <begin position="636"/>
        <end position="702"/>
    </location>
</feature>
<dbReference type="Pfam" id="PF00924">
    <property type="entry name" value="MS_channel_2nd"/>
    <property type="match status" value="1"/>
</dbReference>
<feature type="coiled-coil region" evidence="7">
    <location>
        <begin position="313"/>
        <end position="340"/>
    </location>
</feature>
<evidence type="ECO:0000256" key="9">
    <source>
        <dbReference type="SAM" id="Phobius"/>
    </source>
</evidence>
<evidence type="ECO:0000256" key="2">
    <source>
        <dbReference type="ARBA" id="ARBA00008017"/>
    </source>
</evidence>
<accession>A0A5C1EA78</accession>
<dbReference type="Gene3D" id="2.30.30.60">
    <property type="match status" value="1"/>
</dbReference>
<keyword evidence="13" id="KW-1185">Reference proteome</keyword>
<dbReference type="EMBL" id="CP022579">
    <property type="protein sequence ID" value="QEL65539.1"/>
    <property type="molecule type" value="Genomic_DNA"/>
</dbReference>
<comment type="similarity">
    <text evidence="2">Belongs to the MscS (TC 1.A.23) family.</text>
</comment>
<feature type="region of interest" description="Disordered" evidence="8">
    <location>
        <begin position="813"/>
        <end position="833"/>
    </location>
</feature>
<dbReference type="Gene3D" id="3.30.70.100">
    <property type="match status" value="1"/>
</dbReference>
<dbReference type="SUPFAM" id="SSF82689">
    <property type="entry name" value="Mechanosensitive channel protein MscS (YggB), C-terminal domain"/>
    <property type="match status" value="1"/>
</dbReference>
<name>A0A5C1EA78_9RHOO</name>
<dbReference type="PROSITE" id="PS01246">
    <property type="entry name" value="UPF0003"/>
    <property type="match status" value="1"/>
</dbReference>
<dbReference type="GO" id="GO:0005886">
    <property type="term" value="C:plasma membrane"/>
    <property type="evidence" value="ECO:0007669"/>
    <property type="project" value="UniProtKB-SubCell"/>
</dbReference>
<evidence type="ECO:0000256" key="4">
    <source>
        <dbReference type="ARBA" id="ARBA00022692"/>
    </source>
</evidence>
<comment type="subcellular location">
    <subcellularLocation>
        <location evidence="1">Cell membrane</location>
        <topology evidence="1">Multi-pass membrane protein</topology>
    </subcellularLocation>
</comment>
<dbReference type="KEGG" id="otr:OTERR_20630"/>
<dbReference type="Gene3D" id="1.10.287.1260">
    <property type="match status" value="1"/>
</dbReference>
<keyword evidence="7" id="KW-0175">Coiled coil</keyword>
<organism evidence="12 13">
    <name type="scientific">Oryzomicrobium terrae</name>
    <dbReference type="NCBI Taxonomy" id="1735038"/>
    <lineage>
        <taxon>Bacteria</taxon>
        <taxon>Pseudomonadati</taxon>
        <taxon>Pseudomonadota</taxon>
        <taxon>Betaproteobacteria</taxon>
        <taxon>Rhodocyclales</taxon>
        <taxon>Rhodocyclaceae</taxon>
        <taxon>Oryzomicrobium</taxon>
    </lineage>
</organism>
<feature type="transmembrane region" description="Helical" evidence="9">
    <location>
        <begin position="592"/>
        <end position="612"/>
    </location>
</feature>
<evidence type="ECO:0000313" key="13">
    <source>
        <dbReference type="Proteomes" id="UP000323671"/>
    </source>
</evidence>
<dbReference type="InterPro" id="IPR006686">
    <property type="entry name" value="MscS_channel_CS"/>
</dbReference>
<dbReference type="SUPFAM" id="SSF50182">
    <property type="entry name" value="Sm-like ribonucleoproteins"/>
    <property type="match status" value="1"/>
</dbReference>
<dbReference type="InterPro" id="IPR006685">
    <property type="entry name" value="MscS_channel_2nd"/>
</dbReference>
<dbReference type="GO" id="GO:0008381">
    <property type="term" value="F:mechanosensitive monoatomic ion channel activity"/>
    <property type="evidence" value="ECO:0007669"/>
    <property type="project" value="UniProtKB-ARBA"/>
</dbReference>
<dbReference type="SUPFAM" id="SSF82861">
    <property type="entry name" value="Mechanosensitive channel protein MscS (YggB), transmembrane region"/>
    <property type="match status" value="1"/>
</dbReference>
<keyword evidence="3" id="KW-1003">Cell membrane</keyword>
<dbReference type="Proteomes" id="UP000323671">
    <property type="component" value="Chromosome"/>
</dbReference>
<dbReference type="InterPro" id="IPR023408">
    <property type="entry name" value="MscS_beta-dom_sf"/>
</dbReference>
<proteinExistence type="inferred from homology"/>
<dbReference type="AlphaFoldDB" id="A0A5C1EA78"/>
<dbReference type="InterPro" id="IPR049278">
    <property type="entry name" value="MS_channel_C"/>
</dbReference>
<evidence type="ECO:0000256" key="5">
    <source>
        <dbReference type="ARBA" id="ARBA00022989"/>
    </source>
</evidence>
<evidence type="ECO:0000259" key="11">
    <source>
        <dbReference type="Pfam" id="PF21082"/>
    </source>
</evidence>
<feature type="region of interest" description="Disordered" evidence="8">
    <location>
        <begin position="217"/>
        <end position="238"/>
    </location>
</feature>
<evidence type="ECO:0000313" key="12">
    <source>
        <dbReference type="EMBL" id="QEL65539.1"/>
    </source>
</evidence>
<evidence type="ECO:0000256" key="1">
    <source>
        <dbReference type="ARBA" id="ARBA00004651"/>
    </source>
</evidence>
<evidence type="ECO:0000256" key="6">
    <source>
        <dbReference type="ARBA" id="ARBA00023136"/>
    </source>
</evidence>
<reference evidence="12 13" key="1">
    <citation type="submission" date="2017-07" db="EMBL/GenBank/DDBJ databases">
        <title>Complete genome sequence of Oryzomicrobium terrae TPP412.</title>
        <authorList>
            <person name="Chiu L.-W."/>
            <person name="Lo K.-J."/>
            <person name="Tsai Y.-M."/>
            <person name="Lin S.-S."/>
            <person name="Kuo C.-H."/>
            <person name="Liu C.-T."/>
        </authorList>
    </citation>
    <scope>NUCLEOTIDE SEQUENCE [LARGE SCALE GENOMIC DNA]</scope>
    <source>
        <strain evidence="12 13">TPP412</strain>
    </source>
</reference>
<keyword evidence="4 9" id="KW-0812">Transmembrane</keyword>
<dbReference type="InterPro" id="IPR011066">
    <property type="entry name" value="MscS_channel_C_sf"/>
</dbReference>
<keyword evidence="5 9" id="KW-1133">Transmembrane helix</keyword>
<evidence type="ECO:0000256" key="8">
    <source>
        <dbReference type="SAM" id="MobiDB-lite"/>
    </source>
</evidence>
<feature type="transmembrane region" description="Helical" evidence="9">
    <location>
        <begin position="618"/>
        <end position="638"/>
    </location>
</feature>
<feature type="domain" description="Mechanosensitive ion channel MscS C-terminal" evidence="11">
    <location>
        <begin position="712"/>
        <end position="795"/>
    </location>
</feature>
<dbReference type="PANTHER" id="PTHR30347:SF1">
    <property type="entry name" value="MECHANOSENSITIVE CHANNEL MSCK"/>
    <property type="match status" value="1"/>
</dbReference>
<keyword evidence="6 9" id="KW-0472">Membrane</keyword>
<dbReference type="InterPro" id="IPR052702">
    <property type="entry name" value="MscS-like_channel"/>
</dbReference>
<evidence type="ECO:0000256" key="7">
    <source>
        <dbReference type="SAM" id="Coils"/>
    </source>
</evidence>
<dbReference type="InterPro" id="IPR011014">
    <property type="entry name" value="MscS_channel_TM-2"/>
</dbReference>
<dbReference type="Pfam" id="PF21082">
    <property type="entry name" value="MS_channel_3rd"/>
    <property type="match status" value="1"/>
</dbReference>
<feature type="transmembrane region" description="Helical" evidence="9">
    <location>
        <begin position="553"/>
        <end position="571"/>
    </location>
</feature>
<sequence>MSPMPRPPAQRHRVFFSLRFPTRLPTLVSARSPAPCRALAALLLALVLGTPAPAALAQGSLLAPLLKGEGKTAAAPTAKDGATKEDSDELTAVTKALEQARQALARQPATGAGSEERLERQYLLAQLARSLDRQKDTLEKLRRVQQQTADQEAQAKTWKGFDSPAPYSALLADQLRDARDNALAQAKASEVRQTLLRDEQAAATEKYKAAQVQLRQAEEKLPPVPRNGGSPDAGVQEARDQAELRSRLAAQAVAEADAGVRLASAEVTLYRTQAAFHGQQLDAIRNAVRFSQADLDTVLGELDKEHAIQEAALVRQRQRTAKAQQALDDAEKALLRARERPAPPPGSSAATAHNAQLAALAQTAALRRIQLDNAHLAYDTLQSMLTIRSQERQAWQYRWMLMNTRDAAKLRETSQSFTQVLERLDSWTRYLNGEIDLAIGQANDYQRRLRATAVAEEEANLREFQRAYQARADIYRDALQVVSNLQRTLRQWQQEFDASRGDLSLGDRAAGWATTLASSARVLWNFELFTAEDTLEVDGRQVKAVRSVTVGKSIGAVLLLVLGYVVSAWLVRRLRRLAVERFGVQPALAKILSRWGHFILLAVLFVISLDLVKIPLTVFAFLGGALAIGFGFGAQNLLKNLMSGIMLLIERPLRVGDLVEVGNVVGTVTNISIRSSIVRNGDGIEVLIPNSSFLENNVINWTYSNARVRRAIKVGADYGASARQVSEVLLGVAGRHGQVLKEPAPRVLLEDFGADALMFSLEYWIDYAQGADARQIASDLRFMIERAFADAGIGIPFPQRVVHLHPAAAAAAATAAPGDTGPASPGAPAPQSS</sequence>
<dbReference type="InterPro" id="IPR010920">
    <property type="entry name" value="LSM_dom_sf"/>
</dbReference>